<evidence type="ECO:0000256" key="2">
    <source>
        <dbReference type="ARBA" id="ARBA00007891"/>
    </source>
</evidence>
<dbReference type="GO" id="GO:0005789">
    <property type="term" value="C:endoplasmic reticulum membrane"/>
    <property type="evidence" value="ECO:0007669"/>
    <property type="project" value="UniProtKB-SubCell"/>
</dbReference>
<keyword evidence="4 11" id="KW-0812">Transmembrane</keyword>
<organism evidence="12 13">
    <name type="scientific">Peltaster fructicola</name>
    <dbReference type="NCBI Taxonomy" id="286661"/>
    <lineage>
        <taxon>Eukaryota</taxon>
        <taxon>Fungi</taxon>
        <taxon>Dikarya</taxon>
        <taxon>Ascomycota</taxon>
        <taxon>Pezizomycotina</taxon>
        <taxon>Dothideomycetes</taxon>
        <taxon>Dothideomycetes incertae sedis</taxon>
        <taxon>Peltaster</taxon>
    </lineage>
</organism>
<proteinExistence type="inferred from homology"/>
<dbReference type="AlphaFoldDB" id="A0A6H0XN56"/>
<evidence type="ECO:0000256" key="3">
    <source>
        <dbReference type="ARBA" id="ARBA00022448"/>
    </source>
</evidence>
<dbReference type="OrthoDB" id="3231855at2759"/>
<dbReference type="PANTHER" id="PTHR13050:SF7">
    <property type="entry name" value="VESICLE TRANSPORT PROTEIN USE1"/>
    <property type="match status" value="1"/>
</dbReference>
<feature type="compositionally biased region" description="Acidic residues" evidence="10">
    <location>
        <begin position="92"/>
        <end position="108"/>
    </location>
</feature>
<accession>A0A6H0XN56</accession>
<dbReference type="Proteomes" id="UP000503462">
    <property type="component" value="Chromosome 1"/>
</dbReference>
<evidence type="ECO:0000313" key="13">
    <source>
        <dbReference type="Proteomes" id="UP000503462"/>
    </source>
</evidence>
<keyword evidence="6" id="KW-0931">ER-Golgi transport</keyword>
<keyword evidence="13" id="KW-1185">Reference proteome</keyword>
<protein>
    <recommendedName>
        <fullName evidence="14">Synaptobrevin</fullName>
    </recommendedName>
</protein>
<keyword evidence="3" id="KW-0813">Transport</keyword>
<evidence type="ECO:0000256" key="5">
    <source>
        <dbReference type="ARBA" id="ARBA00022824"/>
    </source>
</evidence>
<evidence type="ECO:0000256" key="8">
    <source>
        <dbReference type="ARBA" id="ARBA00022989"/>
    </source>
</evidence>
<feature type="compositionally biased region" description="Polar residues" evidence="10">
    <location>
        <begin position="158"/>
        <end position="170"/>
    </location>
</feature>
<evidence type="ECO:0000256" key="4">
    <source>
        <dbReference type="ARBA" id="ARBA00022692"/>
    </source>
</evidence>
<evidence type="ECO:0000256" key="10">
    <source>
        <dbReference type="SAM" id="MobiDB-lite"/>
    </source>
</evidence>
<evidence type="ECO:0008006" key="14">
    <source>
        <dbReference type="Google" id="ProtNLM"/>
    </source>
</evidence>
<sequence>MDQSANLTLSRLLSRLEHSLLSPAAETKLRRSSYERKRISTNIEHARSLLLTLEKQSSTIRVQTQKQQAQVDLNKKRDVIKRLNARMQELDSLGEDDNDTDTDEEEELSSTAEETNGQMASFAPARSNINAGLNIGEAPDDNPQPEPQQNELRARRPLQSSDNRSTATTTARQELFAGRKQHLDLETSEALMTHNNHEQELLTNGLLGLARALKESSLSFASSLESEKEIMRQAEGGLDKSAQGMEQAERKMGMLRRMSEGQGWWGRIKLYGFIAGLWLACFLLVFLGPKLRF</sequence>
<feature type="region of interest" description="Disordered" evidence="10">
    <location>
        <begin position="87"/>
        <end position="170"/>
    </location>
</feature>
<evidence type="ECO:0000256" key="6">
    <source>
        <dbReference type="ARBA" id="ARBA00022892"/>
    </source>
</evidence>
<keyword evidence="7" id="KW-0653">Protein transport</keyword>
<dbReference type="PANTHER" id="PTHR13050">
    <property type="entry name" value="USE1-LIKE PROTEIN"/>
    <property type="match status" value="1"/>
</dbReference>
<dbReference type="GO" id="GO:0015031">
    <property type="term" value="P:protein transport"/>
    <property type="evidence" value="ECO:0007669"/>
    <property type="project" value="UniProtKB-KW"/>
</dbReference>
<dbReference type="GO" id="GO:0031201">
    <property type="term" value="C:SNARE complex"/>
    <property type="evidence" value="ECO:0007669"/>
    <property type="project" value="TreeGrafter"/>
</dbReference>
<keyword evidence="8 11" id="KW-1133">Transmembrane helix</keyword>
<dbReference type="InterPro" id="IPR019150">
    <property type="entry name" value="Vesicle_transport_protein_Use1"/>
</dbReference>
<dbReference type="GO" id="GO:0005484">
    <property type="term" value="F:SNAP receptor activity"/>
    <property type="evidence" value="ECO:0007669"/>
    <property type="project" value="TreeGrafter"/>
</dbReference>
<gene>
    <name evidence="12" type="ORF">AMS68_001653</name>
</gene>
<keyword evidence="9 11" id="KW-0472">Membrane</keyword>
<feature type="transmembrane region" description="Helical" evidence="11">
    <location>
        <begin position="264"/>
        <end position="287"/>
    </location>
</feature>
<reference evidence="12 13" key="1">
    <citation type="journal article" date="2016" name="Sci. Rep.">
        <title>Peltaster fructicola genome reveals evolution from an invasive phytopathogen to an ectophytic parasite.</title>
        <authorList>
            <person name="Xu C."/>
            <person name="Chen H."/>
            <person name="Gleason M.L."/>
            <person name="Xu J.R."/>
            <person name="Liu H."/>
            <person name="Zhang R."/>
            <person name="Sun G."/>
        </authorList>
    </citation>
    <scope>NUCLEOTIDE SEQUENCE [LARGE SCALE GENOMIC DNA]</scope>
    <source>
        <strain evidence="12 13">LNHT1506</strain>
    </source>
</reference>
<evidence type="ECO:0000256" key="7">
    <source>
        <dbReference type="ARBA" id="ARBA00022927"/>
    </source>
</evidence>
<evidence type="ECO:0000313" key="12">
    <source>
        <dbReference type="EMBL" id="QIW96135.1"/>
    </source>
</evidence>
<evidence type="ECO:0000256" key="9">
    <source>
        <dbReference type="ARBA" id="ARBA00023136"/>
    </source>
</evidence>
<evidence type="ECO:0000256" key="1">
    <source>
        <dbReference type="ARBA" id="ARBA00004163"/>
    </source>
</evidence>
<evidence type="ECO:0000256" key="11">
    <source>
        <dbReference type="SAM" id="Phobius"/>
    </source>
</evidence>
<keyword evidence="5" id="KW-0256">Endoplasmic reticulum</keyword>
<name>A0A6H0XN56_9PEZI</name>
<comment type="subcellular location">
    <subcellularLocation>
        <location evidence="1">Endoplasmic reticulum membrane</location>
        <topology evidence="1">Single-pass type IV membrane protein</topology>
    </subcellularLocation>
</comment>
<comment type="similarity">
    <text evidence="2">Belongs to the USE1 family.</text>
</comment>
<dbReference type="EMBL" id="CP051139">
    <property type="protein sequence ID" value="QIW96135.1"/>
    <property type="molecule type" value="Genomic_DNA"/>
</dbReference>
<dbReference type="GO" id="GO:0006890">
    <property type="term" value="P:retrograde vesicle-mediated transport, Golgi to endoplasmic reticulum"/>
    <property type="evidence" value="ECO:0007669"/>
    <property type="project" value="TreeGrafter"/>
</dbReference>